<organism evidence="2 3">
    <name type="scientific">Lithospermum erythrorhizon</name>
    <name type="common">Purple gromwell</name>
    <name type="synonym">Lithospermum officinale var. erythrorhizon</name>
    <dbReference type="NCBI Taxonomy" id="34254"/>
    <lineage>
        <taxon>Eukaryota</taxon>
        <taxon>Viridiplantae</taxon>
        <taxon>Streptophyta</taxon>
        <taxon>Embryophyta</taxon>
        <taxon>Tracheophyta</taxon>
        <taxon>Spermatophyta</taxon>
        <taxon>Magnoliopsida</taxon>
        <taxon>eudicotyledons</taxon>
        <taxon>Gunneridae</taxon>
        <taxon>Pentapetalae</taxon>
        <taxon>asterids</taxon>
        <taxon>lamiids</taxon>
        <taxon>Boraginales</taxon>
        <taxon>Boraginaceae</taxon>
        <taxon>Boraginoideae</taxon>
        <taxon>Lithospermeae</taxon>
        <taxon>Lithospermum</taxon>
    </lineage>
</organism>
<evidence type="ECO:0000256" key="1">
    <source>
        <dbReference type="SAM" id="Phobius"/>
    </source>
</evidence>
<feature type="transmembrane region" description="Helical" evidence="1">
    <location>
        <begin position="143"/>
        <end position="162"/>
    </location>
</feature>
<evidence type="ECO:0000313" key="2">
    <source>
        <dbReference type="EMBL" id="GAA0146872.1"/>
    </source>
</evidence>
<comment type="caution">
    <text evidence="2">The sequence shown here is derived from an EMBL/GenBank/DDBJ whole genome shotgun (WGS) entry which is preliminary data.</text>
</comment>
<dbReference type="Proteomes" id="UP001454036">
    <property type="component" value="Unassembled WGS sequence"/>
</dbReference>
<dbReference type="EMBL" id="BAABME010000996">
    <property type="protein sequence ID" value="GAA0146872.1"/>
    <property type="molecule type" value="Genomic_DNA"/>
</dbReference>
<sequence length="167" mass="19059">MVLWNENTNTYLKLQEPYYFSPIYLFIFGENACLLQPSSLIGYPFGKKAYKIDDLITKSIITFRDVVFHGCCYPFHNTLLPSQSILPVIPDDFPISIFYPIAHATHNYDIAQSPDVPVPHPTSSFSSELDSPVLHASTSHSCIILYLLFMLILFFGLERFFVHALMS</sequence>
<keyword evidence="3" id="KW-1185">Reference proteome</keyword>
<proteinExistence type="predicted"/>
<name>A0AAV3P5D0_LITER</name>
<reference evidence="2 3" key="1">
    <citation type="submission" date="2024-01" db="EMBL/GenBank/DDBJ databases">
        <title>The complete chloroplast genome sequence of Lithospermum erythrorhizon: insights into the phylogenetic relationship among Boraginaceae species and the maternal lineages of purple gromwells.</title>
        <authorList>
            <person name="Okada T."/>
            <person name="Watanabe K."/>
        </authorList>
    </citation>
    <scope>NUCLEOTIDE SEQUENCE [LARGE SCALE GENOMIC DNA]</scope>
</reference>
<protein>
    <submittedName>
        <fullName evidence="2">Uncharacterized protein</fullName>
    </submittedName>
</protein>
<evidence type="ECO:0000313" key="3">
    <source>
        <dbReference type="Proteomes" id="UP001454036"/>
    </source>
</evidence>
<keyword evidence="1" id="KW-0472">Membrane</keyword>
<keyword evidence="1" id="KW-1133">Transmembrane helix</keyword>
<keyword evidence="1" id="KW-0812">Transmembrane</keyword>
<accession>A0AAV3P5D0</accession>
<gene>
    <name evidence="2" type="ORF">LIER_06720</name>
</gene>
<dbReference type="AlphaFoldDB" id="A0AAV3P5D0"/>